<evidence type="ECO:0000313" key="2">
    <source>
        <dbReference type="EMBL" id="CAA9372232.1"/>
    </source>
</evidence>
<accession>A0A6J4MY11</accession>
<proteinExistence type="predicted"/>
<protein>
    <submittedName>
        <fullName evidence="2">Uncharacterized protein</fullName>
    </submittedName>
</protein>
<dbReference type="EMBL" id="CADCUK010000096">
    <property type="protein sequence ID" value="CAA9372232.1"/>
    <property type="molecule type" value="Genomic_DNA"/>
</dbReference>
<organism evidence="2">
    <name type="scientific">uncultured Nocardioidaceae bacterium</name>
    <dbReference type="NCBI Taxonomy" id="253824"/>
    <lineage>
        <taxon>Bacteria</taxon>
        <taxon>Bacillati</taxon>
        <taxon>Actinomycetota</taxon>
        <taxon>Actinomycetes</taxon>
        <taxon>Propionibacteriales</taxon>
        <taxon>Nocardioidaceae</taxon>
        <taxon>environmental samples</taxon>
    </lineage>
</organism>
<gene>
    <name evidence="2" type="ORF">AVDCRST_MAG47-1341</name>
</gene>
<reference evidence="2" key="1">
    <citation type="submission" date="2020-02" db="EMBL/GenBank/DDBJ databases">
        <authorList>
            <person name="Meier V. D."/>
        </authorList>
    </citation>
    <scope>NUCLEOTIDE SEQUENCE</scope>
    <source>
        <strain evidence="2">AVDCRST_MAG47</strain>
    </source>
</reference>
<feature type="region of interest" description="Disordered" evidence="1">
    <location>
        <begin position="40"/>
        <end position="66"/>
    </location>
</feature>
<name>A0A6J4MY11_9ACTN</name>
<sequence length="66" mass="6816">MPRLSRARSDHPKGCASAGDHLEVGRPVQETCARNLCKKAASGAGPWPGGIARGPRSRPGGISLDP</sequence>
<dbReference type="AlphaFoldDB" id="A0A6J4MY11"/>
<evidence type="ECO:0000256" key="1">
    <source>
        <dbReference type="SAM" id="MobiDB-lite"/>
    </source>
</evidence>
<feature type="region of interest" description="Disordered" evidence="1">
    <location>
        <begin position="1"/>
        <end position="22"/>
    </location>
</feature>